<dbReference type="SMART" id="SM00065">
    <property type="entry name" value="GAF"/>
    <property type="match status" value="1"/>
</dbReference>
<dbReference type="InterPro" id="IPR041522">
    <property type="entry name" value="CdaR_GGDEF"/>
</dbReference>
<name>A0A511CZV4_9PSEU</name>
<dbReference type="EMBL" id="BJVI01000015">
    <property type="protein sequence ID" value="GEL18071.1"/>
    <property type="molecule type" value="Genomic_DNA"/>
</dbReference>
<dbReference type="InterPro" id="IPR029016">
    <property type="entry name" value="GAF-like_dom_sf"/>
</dbReference>
<dbReference type="InterPro" id="IPR051448">
    <property type="entry name" value="CdaR-like_regulators"/>
</dbReference>
<dbReference type="Pfam" id="PF13556">
    <property type="entry name" value="HTH_30"/>
    <property type="match status" value="1"/>
</dbReference>
<comment type="similarity">
    <text evidence="1">Belongs to the CdaR family.</text>
</comment>
<accession>A0A511CZV4</accession>
<gene>
    <name evidence="3" type="ORF">PA7_19080</name>
</gene>
<evidence type="ECO:0000259" key="2">
    <source>
        <dbReference type="SMART" id="SM00065"/>
    </source>
</evidence>
<feature type="domain" description="GAF" evidence="2">
    <location>
        <begin position="32"/>
        <end position="190"/>
    </location>
</feature>
<dbReference type="Pfam" id="PF13185">
    <property type="entry name" value="GAF_2"/>
    <property type="match status" value="1"/>
</dbReference>
<proteinExistence type="inferred from homology"/>
<dbReference type="InterPro" id="IPR003018">
    <property type="entry name" value="GAF"/>
</dbReference>
<dbReference type="Proteomes" id="UP000321328">
    <property type="component" value="Unassembled WGS sequence"/>
</dbReference>
<evidence type="ECO:0000256" key="1">
    <source>
        <dbReference type="ARBA" id="ARBA00006754"/>
    </source>
</evidence>
<dbReference type="InterPro" id="IPR042070">
    <property type="entry name" value="PucR_C-HTH_sf"/>
</dbReference>
<protein>
    <recommendedName>
        <fullName evidence="2">GAF domain-containing protein</fullName>
    </recommendedName>
</protein>
<organism evidence="3 4">
    <name type="scientific">Pseudonocardia asaccharolytica DSM 44247 = NBRC 16224</name>
    <dbReference type="NCBI Taxonomy" id="1123024"/>
    <lineage>
        <taxon>Bacteria</taxon>
        <taxon>Bacillati</taxon>
        <taxon>Actinomycetota</taxon>
        <taxon>Actinomycetes</taxon>
        <taxon>Pseudonocardiales</taxon>
        <taxon>Pseudonocardiaceae</taxon>
        <taxon>Pseudonocardia</taxon>
    </lineage>
</organism>
<reference evidence="3 4" key="1">
    <citation type="submission" date="2019-07" db="EMBL/GenBank/DDBJ databases">
        <title>Whole genome shotgun sequence of Pseudonocardia asaccharolytica NBRC 16224.</title>
        <authorList>
            <person name="Hosoyama A."/>
            <person name="Uohara A."/>
            <person name="Ohji S."/>
            <person name="Ichikawa N."/>
        </authorList>
    </citation>
    <scope>NUCLEOTIDE SEQUENCE [LARGE SCALE GENOMIC DNA]</scope>
    <source>
        <strain evidence="3 4">NBRC 16224</strain>
    </source>
</reference>
<comment type="caution">
    <text evidence="3">The sequence shown here is derived from an EMBL/GenBank/DDBJ whole genome shotgun (WGS) entry which is preliminary data.</text>
</comment>
<sequence>MHSVSVSEVPASLRSWMSAVSEIARAVNAAEPLEAVLTRVARQACRLIGFESCAVMLADPAREHLRVAGWCGLSPGYVALVSDGDALLIHPPGPQLDTPAARAFREGRTIVVPDVRSAWRYGLLRQLAPAQGYHALVSVPLRAVDDLAGVIVAYSVAAREFAGPELELIELLAGQAALALETARLRTAQQDVIGELSRANAELRRGRAVLEWAEQQHHRLMQLVLAEVGLAGLVSALAETLGASVTVEDAEGRVLVSAPDQGYRPPPDAAARRRAPARKALAAQESAMDRRYEVAEVPIVPAGGPVLPGAPGVVAGEIAWAAPVVLGGELVGRLWVTAPPAAPEPVQLRVVERFALVVALELLQQRHLVDVHGRLSGDLLADLLRVDGPLRPQVVLDRAAALGHDLSHPHLVAVLAVDGPVPPAVRLPELARSAAEPGPCPLAGPYDGLQVVLLPAEPDPGEALRRILVHIERAVGSDATPTLVAGPVAHAVSDYAAAFRVARGAMALRRASRPGGLVDVRELGLSALLLETGTPDALRRFARGLLRPVVVYEAQRGGDLLATLRIWLATGCSTTTAARALVVHPNTVGYRLGRIEQLTGRNLRDIGVRLELQLALTIRDIVRADA</sequence>
<evidence type="ECO:0000313" key="4">
    <source>
        <dbReference type="Proteomes" id="UP000321328"/>
    </source>
</evidence>
<dbReference type="STRING" id="1123024.GCA_000423625_03547"/>
<dbReference type="AlphaFoldDB" id="A0A511CZV4"/>
<dbReference type="PANTHER" id="PTHR33744:SF1">
    <property type="entry name" value="DNA-BINDING TRANSCRIPTIONAL ACTIVATOR ADER"/>
    <property type="match status" value="1"/>
</dbReference>
<dbReference type="Pfam" id="PF17853">
    <property type="entry name" value="GGDEF_2"/>
    <property type="match status" value="1"/>
</dbReference>
<dbReference type="InterPro" id="IPR025736">
    <property type="entry name" value="PucR_C-HTH_dom"/>
</dbReference>
<dbReference type="Gene3D" id="1.10.10.2840">
    <property type="entry name" value="PucR C-terminal helix-turn-helix domain"/>
    <property type="match status" value="1"/>
</dbReference>
<dbReference type="Gene3D" id="3.30.450.40">
    <property type="match status" value="1"/>
</dbReference>
<keyword evidence="4" id="KW-1185">Reference proteome</keyword>
<evidence type="ECO:0000313" key="3">
    <source>
        <dbReference type="EMBL" id="GEL18071.1"/>
    </source>
</evidence>
<dbReference type="PANTHER" id="PTHR33744">
    <property type="entry name" value="CARBOHYDRATE DIACID REGULATOR"/>
    <property type="match status" value="1"/>
</dbReference>
<dbReference type="SUPFAM" id="SSF55781">
    <property type="entry name" value="GAF domain-like"/>
    <property type="match status" value="1"/>
</dbReference>